<keyword evidence="3 4" id="KW-0998">Cell outer membrane</keyword>
<dbReference type="InterPro" id="IPR018391">
    <property type="entry name" value="PQQ_b-propeller_rpt"/>
</dbReference>
<comment type="function">
    <text evidence="4">Part of the outer membrane protein assembly complex, which is involved in assembly and insertion of beta-barrel proteins into the outer membrane.</text>
</comment>
<organism evidence="7 8">
    <name type="scientific">Candidatus Tenderia electrophaga</name>
    <dbReference type="NCBI Taxonomy" id="1748243"/>
    <lineage>
        <taxon>Bacteria</taxon>
        <taxon>Pseudomonadati</taxon>
        <taxon>Pseudomonadota</taxon>
        <taxon>Gammaproteobacteria</taxon>
        <taxon>Candidatus Tenderiales</taxon>
        <taxon>Candidatus Tenderiaceae</taxon>
        <taxon>Candidatus Tenderia</taxon>
    </lineage>
</organism>
<dbReference type="EMBL" id="CP013099">
    <property type="protein sequence ID" value="ALP53615.1"/>
    <property type="molecule type" value="Genomic_DNA"/>
</dbReference>
<dbReference type="SUPFAM" id="SSF50998">
    <property type="entry name" value="Quinoprotein alcohol dehydrogenase-like"/>
    <property type="match status" value="1"/>
</dbReference>
<dbReference type="Pfam" id="PF13360">
    <property type="entry name" value="PQQ_2"/>
    <property type="match status" value="1"/>
</dbReference>
<dbReference type="InterPro" id="IPR017687">
    <property type="entry name" value="BamB"/>
</dbReference>
<gene>
    <name evidence="4" type="primary">bamB</name>
    <name evidence="7" type="ORF">Tel_10995</name>
</gene>
<keyword evidence="2 4" id="KW-0472">Membrane</keyword>
<dbReference type="STRING" id="1748243.Tel_10995"/>
<keyword evidence="1 4" id="KW-0732">Signal</keyword>
<dbReference type="InterPro" id="IPR015943">
    <property type="entry name" value="WD40/YVTN_repeat-like_dom_sf"/>
</dbReference>
<feature type="chain" id="PRO_5008995457" description="Outer membrane protein assembly factor BamB" evidence="5">
    <location>
        <begin position="20"/>
        <end position="382"/>
    </location>
</feature>
<dbReference type="PANTHER" id="PTHR34512">
    <property type="entry name" value="CELL SURFACE PROTEIN"/>
    <property type="match status" value="1"/>
</dbReference>
<dbReference type="NCBIfam" id="TIGR03300">
    <property type="entry name" value="assembly_YfgL"/>
    <property type="match status" value="1"/>
</dbReference>
<evidence type="ECO:0000313" key="7">
    <source>
        <dbReference type="EMBL" id="ALP53615.1"/>
    </source>
</evidence>
<dbReference type="HAMAP" id="MF_00923">
    <property type="entry name" value="OM_assembly_BamB"/>
    <property type="match status" value="1"/>
</dbReference>
<evidence type="ECO:0000256" key="5">
    <source>
        <dbReference type="SAM" id="SignalP"/>
    </source>
</evidence>
<evidence type="ECO:0000259" key="6">
    <source>
        <dbReference type="Pfam" id="PF13360"/>
    </source>
</evidence>
<dbReference type="GO" id="GO:0051205">
    <property type="term" value="P:protein insertion into membrane"/>
    <property type="evidence" value="ECO:0007669"/>
    <property type="project" value="UniProtKB-UniRule"/>
</dbReference>
<dbReference type="InterPro" id="IPR011047">
    <property type="entry name" value="Quinoprotein_ADH-like_sf"/>
</dbReference>
<dbReference type="KEGG" id="tee:Tel_10995"/>
<evidence type="ECO:0000313" key="8">
    <source>
        <dbReference type="Proteomes" id="UP000055136"/>
    </source>
</evidence>
<feature type="domain" description="Pyrrolo-quinoline quinone repeat" evidence="6">
    <location>
        <begin position="72"/>
        <end position="303"/>
    </location>
</feature>
<keyword evidence="4" id="KW-0449">Lipoprotein</keyword>
<proteinExistence type="inferred from homology"/>
<dbReference type="PROSITE" id="PS51257">
    <property type="entry name" value="PROKAR_LIPOPROTEIN"/>
    <property type="match status" value="1"/>
</dbReference>
<dbReference type="PANTHER" id="PTHR34512:SF30">
    <property type="entry name" value="OUTER MEMBRANE PROTEIN ASSEMBLY FACTOR BAMB"/>
    <property type="match status" value="1"/>
</dbReference>
<dbReference type="GO" id="GO:0009279">
    <property type="term" value="C:cell outer membrane"/>
    <property type="evidence" value="ECO:0007669"/>
    <property type="project" value="UniProtKB-SubCell"/>
</dbReference>
<accession>A0A0S2TEP0</accession>
<dbReference type="GO" id="GO:0043165">
    <property type="term" value="P:Gram-negative-bacterium-type cell outer membrane assembly"/>
    <property type="evidence" value="ECO:0007669"/>
    <property type="project" value="UniProtKB-UniRule"/>
</dbReference>
<dbReference type="AlphaFoldDB" id="A0A0S2TEP0"/>
<dbReference type="Proteomes" id="UP000055136">
    <property type="component" value="Chromosome"/>
</dbReference>
<evidence type="ECO:0000256" key="2">
    <source>
        <dbReference type="ARBA" id="ARBA00023136"/>
    </source>
</evidence>
<dbReference type="SMART" id="SM00564">
    <property type="entry name" value="PQQ"/>
    <property type="match status" value="7"/>
</dbReference>
<keyword evidence="8" id="KW-1185">Reference proteome</keyword>
<evidence type="ECO:0000256" key="4">
    <source>
        <dbReference type="HAMAP-Rule" id="MF_00923"/>
    </source>
</evidence>
<comment type="subunit">
    <text evidence="4">Part of the Bam complex.</text>
</comment>
<sequence length="382" mass="40763">MRLLWPALMVSLLAGCSSSGPIHEPTPLEPLESGAGVRSLWSVSTPAGAEDTIYDTLRPVLSGEVLYSVGAAGIVQAHSVSNGKRLWKVELETVISAGLGASPELLLLGTAAGEVLALSRSDGALRWRSRVSSEVLAPPVAAKDNLVIVRCGDGVTEALSLDSGEQLWRFASQVPSLSLRGVAMPVVSDDLVLLGLANGHLAALSVFDGVLQWEATVVVPQGRTDLERMVDVDAAPLVVGDVVYVTAHQGRVLALSKLTGTTLWSRDLGGSVGLALDQQTLYLVDDAGQIWALDRRNGATLWKSEKLKYREVGAPLAYDGAVVVGDFEGYLHWLAQSDGRIFARYQVDEAGIRVAPLERQGILYSRSRSGKVEALRLRTQQP</sequence>
<dbReference type="InterPro" id="IPR002372">
    <property type="entry name" value="PQQ_rpt_dom"/>
</dbReference>
<protein>
    <recommendedName>
        <fullName evidence="4">Outer membrane protein assembly factor BamB</fullName>
    </recommendedName>
</protein>
<feature type="signal peptide" evidence="5">
    <location>
        <begin position="1"/>
        <end position="19"/>
    </location>
</feature>
<evidence type="ECO:0000256" key="3">
    <source>
        <dbReference type="ARBA" id="ARBA00023237"/>
    </source>
</evidence>
<dbReference type="Gene3D" id="2.130.10.10">
    <property type="entry name" value="YVTN repeat-like/Quinoprotein amine dehydrogenase"/>
    <property type="match status" value="1"/>
</dbReference>
<reference evidence="7" key="1">
    <citation type="submission" date="2015-10" db="EMBL/GenBank/DDBJ databases">
        <title>Description of Candidatus Tenderia electrophaga gen. nov, sp. nov., an Uncultivated Electroautotroph from a Biocathode Enrichment.</title>
        <authorList>
            <person name="Eddie B.J."/>
            <person name="Malanoski A.P."/>
            <person name="Wang Z."/>
            <person name="Hall R.J."/>
            <person name="Oh S.D."/>
            <person name="Heiner C."/>
            <person name="Lin B."/>
            <person name="Strycharz-Glaven S.M."/>
        </authorList>
    </citation>
    <scope>NUCLEOTIDE SEQUENCE [LARGE SCALE GENOMIC DNA]</scope>
    <source>
        <strain evidence="7">NRL1</strain>
    </source>
</reference>
<name>A0A0S2TEP0_9GAMM</name>
<evidence type="ECO:0000256" key="1">
    <source>
        <dbReference type="ARBA" id="ARBA00022729"/>
    </source>
</evidence>
<keyword evidence="4" id="KW-0564">Palmitate</keyword>
<comment type="subcellular location">
    <subcellularLocation>
        <location evidence="4">Cell outer membrane</location>
        <topology evidence="4">Lipid-anchor</topology>
    </subcellularLocation>
</comment>
<comment type="similarity">
    <text evidence="4">Belongs to the BamB family.</text>
</comment>